<feature type="compositionally biased region" description="Basic and acidic residues" evidence="1">
    <location>
        <begin position="492"/>
        <end position="502"/>
    </location>
</feature>
<organism evidence="3 4">
    <name type="scientific">Rhizomicrobium electricum</name>
    <dbReference type="NCBI Taxonomy" id="480070"/>
    <lineage>
        <taxon>Bacteria</taxon>
        <taxon>Pseudomonadati</taxon>
        <taxon>Pseudomonadota</taxon>
        <taxon>Alphaproteobacteria</taxon>
        <taxon>Micropepsales</taxon>
        <taxon>Micropepsaceae</taxon>
        <taxon>Rhizomicrobium</taxon>
    </lineage>
</organism>
<evidence type="ECO:0000313" key="4">
    <source>
        <dbReference type="Proteomes" id="UP001499951"/>
    </source>
</evidence>
<evidence type="ECO:0000256" key="1">
    <source>
        <dbReference type="SAM" id="MobiDB-lite"/>
    </source>
</evidence>
<accession>A0ABN1FCU1</accession>
<feature type="transmembrane region" description="Helical" evidence="2">
    <location>
        <begin position="73"/>
        <end position="94"/>
    </location>
</feature>
<sequence length="672" mass="72083">MATPSVTPPTLVPSTDTTDTPEIDRPQPKTDMGAMVGQIAAATLAVFWAGTAAAYFWGWYEKVSAASFGLPEFAIALSVTVVPPCLFIIIAWMLSRGYQLSISAELLAEATDRLFTADETASRTAARLGRAVRRELDALNAGLDGAFTRLRALESVLEAQIAALDEAGARVDVRGEALTTRLTQERERIEGVASTLGDAATRASEIVAGRTAQLKATIEAAETNLKTAGQTLDTQAANFRAAAGSAADAPHAAAVELDKQAKRIESVADAAMARAEFVLGRQERHRTAMNELMSRLKEDSTAFEQALSTQRAALEQSIAAFTAETKKFENFTADAEHNLELAMAGTATRTAQLSQSFAKEAERLKEIGDAANNTIAHLLGALQEAGIGAQTLIGETAGQAKADAKALVGEAMAECERLLRTAGELSAQANEIRTALSGAVEEVQKHIVNLPSVAQQEAQRVREMVRAETEEILDLSARTISTVHARSNPRITPREEHPEHAASSDNEGLRGLARKLTSRSAKKPEKPEGKWQMSTLLAAVENTDEKRNLRPAAAAALGALQAALNDMAIDLTAIAADVQPHDDEWRRYLAGDRAVFARKLATALDDDAVHRITVLYRDNARFRDSANVFMQEFEALHARAREGDGNGLLAPTILSSDTGKIYLTIAYALGRL</sequence>
<feature type="region of interest" description="Disordered" evidence="1">
    <location>
        <begin position="486"/>
        <end position="510"/>
    </location>
</feature>
<dbReference type="EMBL" id="BAAADD010000014">
    <property type="protein sequence ID" value="GAA0588131.1"/>
    <property type="molecule type" value="Genomic_DNA"/>
</dbReference>
<proteinExistence type="predicted"/>
<reference evidence="3 4" key="1">
    <citation type="journal article" date="2019" name="Int. J. Syst. Evol. Microbiol.">
        <title>The Global Catalogue of Microorganisms (GCM) 10K type strain sequencing project: providing services to taxonomists for standard genome sequencing and annotation.</title>
        <authorList>
            <consortium name="The Broad Institute Genomics Platform"/>
            <consortium name="The Broad Institute Genome Sequencing Center for Infectious Disease"/>
            <person name="Wu L."/>
            <person name="Ma J."/>
        </authorList>
    </citation>
    <scope>NUCLEOTIDE SEQUENCE [LARGE SCALE GENOMIC DNA]</scope>
    <source>
        <strain evidence="3 4">JCM 15089</strain>
    </source>
</reference>
<gene>
    <name evidence="3" type="ORF">GCM10008942_41400</name>
</gene>
<keyword evidence="2" id="KW-0472">Membrane</keyword>
<keyword evidence="2" id="KW-0812">Transmembrane</keyword>
<dbReference type="Proteomes" id="UP001499951">
    <property type="component" value="Unassembled WGS sequence"/>
</dbReference>
<feature type="region of interest" description="Disordered" evidence="1">
    <location>
        <begin position="1"/>
        <end position="30"/>
    </location>
</feature>
<keyword evidence="4" id="KW-1185">Reference proteome</keyword>
<keyword evidence="2" id="KW-1133">Transmembrane helix</keyword>
<protein>
    <submittedName>
        <fullName evidence="3">Uncharacterized protein</fullName>
    </submittedName>
</protein>
<name>A0ABN1FCU1_9PROT</name>
<evidence type="ECO:0000256" key="2">
    <source>
        <dbReference type="SAM" id="Phobius"/>
    </source>
</evidence>
<evidence type="ECO:0000313" key="3">
    <source>
        <dbReference type="EMBL" id="GAA0588131.1"/>
    </source>
</evidence>
<feature type="transmembrane region" description="Helical" evidence="2">
    <location>
        <begin position="35"/>
        <end position="58"/>
    </location>
</feature>
<dbReference type="RefSeq" id="WP_166934800.1">
    <property type="nucleotide sequence ID" value="NZ_BAAADD010000014.1"/>
</dbReference>
<feature type="compositionally biased region" description="Pro residues" evidence="1">
    <location>
        <begin position="1"/>
        <end position="11"/>
    </location>
</feature>
<comment type="caution">
    <text evidence="3">The sequence shown here is derived from an EMBL/GenBank/DDBJ whole genome shotgun (WGS) entry which is preliminary data.</text>
</comment>